<comment type="caution">
    <text evidence="3">The sequence shown here is derived from an EMBL/GenBank/DDBJ whole genome shotgun (WGS) entry which is preliminary data.</text>
</comment>
<dbReference type="Pfam" id="PF00078">
    <property type="entry name" value="RVT_1"/>
    <property type="match status" value="1"/>
</dbReference>
<accession>A0A438H667</accession>
<feature type="compositionally biased region" description="Basic and acidic residues" evidence="1">
    <location>
        <begin position="58"/>
        <end position="71"/>
    </location>
</feature>
<dbReference type="EMBL" id="QGNW01000272">
    <property type="protein sequence ID" value="RVW79975.1"/>
    <property type="molecule type" value="Genomic_DNA"/>
</dbReference>
<name>A0A438H667_VITVI</name>
<keyword evidence="3" id="KW-0808">Transferase</keyword>
<dbReference type="Proteomes" id="UP000288805">
    <property type="component" value="Unassembled WGS sequence"/>
</dbReference>
<proteinExistence type="predicted"/>
<dbReference type="InterPro" id="IPR036691">
    <property type="entry name" value="Endo/exonu/phosph_ase_sf"/>
</dbReference>
<feature type="compositionally biased region" description="Basic and acidic residues" evidence="1">
    <location>
        <begin position="1"/>
        <end position="12"/>
    </location>
</feature>
<sequence length="946" mass="107817">MQRRRNGEKTTDDPNISGSRKMLEEEAARYDLDVNLGCLRAQGASSSNSFCFGRSPEREGYDHSGVRREGELVGSGSRDPNAEEQTEKRNGCWNLVEINSVEPLGRNSGWTAYQTEFQEGSKEDQLNWEESSLIKFSHFLGFSTEGLEEEILSFLGKIRKRKEKIVGKGLLEVSRFERELKRLECSINYERNLRRKALCRVEGTRKPKRKIIKSVIRNQKVDLFCIQETKVQVMSEEMVRSLGLRRFLDWKVLNAKGTAGGVMICWDKRSLEMLGVEKGQFSISCRFRNEGDGAIWVFTGVYGPFSREDRECLWEELGAIRGLWEESWCLGGDFNTTLYQAERNRTGGITSAMRRFAQIIDELGLVDIPLQGGSFTWSGGLNNQSRARLDRFLATPSWLDQYSRGGVEDLGDYRPISLLGGLYKLLAKVLANRLKKVIGKVISPDQNVFIKGRQILDGSLIANEVIDSWQKRGEKGIVCKLDIEKAYDSINWQFLLKVMQKLGFGSKWIGWMWNCISTVKYSVLVNGVPAGFFSSTKGLRQGDPLSPYLFIMGMEVLSVLITRAVEGGFIHDCRIWRGREQAVNITHLLFADDTIVFCEAKKEALLHLGWILFWFEATSGLKINLDKSMVIPVGKVEGVLEMAAEIGCRVGQLPTVYLGLPLGAPNRASSVWDGVEERMRRRLALWNRQYLSKGGRITLIKSTLSSIPLYQCQFSVCLSQWQEGLKSFKEIFCGVEPMGGVRFTLLDGRFACAKEELWKKVLEAKYGKEELGWRTRKANGAFGVGVWKEILKESSWCWENMGFKVGKGNRIRNVTVEECWDQNVGQGGWNLRLLRDLNDWELGLVGNLLVALRDYSVNMEDDSVFGKRWVFPNSVKEVLSSWKCSFVGRKRKKVWKSIPLFIFWTIWKERNRQPVVNILFSSIFLDLLSIFTQNPLLDAIFIPWSP</sequence>
<dbReference type="PANTHER" id="PTHR46890:SF50">
    <property type="entry name" value="RNA-DIRECTED DNA POLYMERASE, EUKARYOTA, REVERSE TRANSCRIPTASE ZINC-BINDING DOMAIN PROTEIN-RELATED"/>
    <property type="match status" value="1"/>
</dbReference>
<keyword evidence="3" id="KW-0548">Nucleotidyltransferase</keyword>
<dbReference type="InterPro" id="IPR000477">
    <property type="entry name" value="RT_dom"/>
</dbReference>
<feature type="domain" description="Reverse transcriptase" evidence="2">
    <location>
        <begin position="381"/>
        <end position="662"/>
    </location>
</feature>
<protein>
    <submittedName>
        <fullName evidence="3">LINE-1 reverse transcriptase-like</fullName>
    </submittedName>
</protein>
<dbReference type="CDD" id="cd01650">
    <property type="entry name" value="RT_nLTR_like"/>
    <property type="match status" value="1"/>
</dbReference>
<dbReference type="InterPro" id="IPR043502">
    <property type="entry name" value="DNA/RNA_pol_sf"/>
</dbReference>
<dbReference type="InterPro" id="IPR005135">
    <property type="entry name" value="Endo/exonuclease/phosphatase"/>
</dbReference>
<dbReference type="SUPFAM" id="SSF56219">
    <property type="entry name" value="DNase I-like"/>
    <property type="match status" value="1"/>
</dbReference>
<dbReference type="SUPFAM" id="SSF56672">
    <property type="entry name" value="DNA/RNA polymerases"/>
    <property type="match status" value="1"/>
</dbReference>
<organism evidence="3 4">
    <name type="scientific">Vitis vinifera</name>
    <name type="common">Grape</name>
    <dbReference type="NCBI Taxonomy" id="29760"/>
    <lineage>
        <taxon>Eukaryota</taxon>
        <taxon>Viridiplantae</taxon>
        <taxon>Streptophyta</taxon>
        <taxon>Embryophyta</taxon>
        <taxon>Tracheophyta</taxon>
        <taxon>Spermatophyta</taxon>
        <taxon>Magnoliopsida</taxon>
        <taxon>eudicotyledons</taxon>
        <taxon>Gunneridae</taxon>
        <taxon>Pentapetalae</taxon>
        <taxon>rosids</taxon>
        <taxon>Vitales</taxon>
        <taxon>Vitaceae</taxon>
        <taxon>Viteae</taxon>
        <taxon>Vitis</taxon>
    </lineage>
</organism>
<dbReference type="PROSITE" id="PS50878">
    <property type="entry name" value="RT_POL"/>
    <property type="match status" value="1"/>
</dbReference>
<dbReference type="AlphaFoldDB" id="A0A438H667"/>
<keyword evidence="3" id="KW-0695">RNA-directed DNA polymerase</keyword>
<feature type="region of interest" description="Disordered" evidence="1">
    <location>
        <begin position="58"/>
        <end position="87"/>
    </location>
</feature>
<reference evidence="3 4" key="1">
    <citation type="journal article" date="2018" name="PLoS Genet.">
        <title>Population sequencing reveals clonal diversity and ancestral inbreeding in the grapevine cultivar Chardonnay.</title>
        <authorList>
            <person name="Roach M.J."/>
            <person name="Johnson D.L."/>
            <person name="Bohlmann J."/>
            <person name="van Vuuren H.J."/>
            <person name="Jones S.J."/>
            <person name="Pretorius I.S."/>
            <person name="Schmidt S.A."/>
            <person name="Borneman A.R."/>
        </authorList>
    </citation>
    <scope>NUCLEOTIDE SEQUENCE [LARGE SCALE GENOMIC DNA]</scope>
    <source>
        <strain evidence="4">cv. Chardonnay</strain>
        <tissue evidence="3">Leaf</tissue>
    </source>
</reference>
<evidence type="ECO:0000313" key="4">
    <source>
        <dbReference type="Proteomes" id="UP000288805"/>
    </source>
</evidence>
<evidence type="ECO:0000256" key="1">
    <source>
        <dbReference type="SAM" id="MobiDB-lite"/>
    </source>
</evidence>
<dbReference type="GO" id="GO:0003964">
    <property type="term" value="F:RNA-directed DNA polymerase activity"/>
    <property type="evidence" value="ECO:0007669"/>
    <property type="project" value="UniProtKB-KW"/>
</dbReference>
<evidence type="ECO:0000259" key="2">
    <source>
        <dbReference type="PROSITE" id="PS50878"/>
    </source>
</evidence>
<feature type="region of interest" description="Disordered" evidence="1">
    <location>
        <begin position="1"/>
        <end position="22"/>
    </location>
</feature>
<dbReference type="Gene3D" id="3.60.10.10">
    <property type="entry name" value="Endonuclease/exonuclease/phosphatase"/>
    <property type="match status" value="1"/>
</dbReference>
<evidence type="ECO:0000313" key="3">
    <source>
        <dbReference type="EMBL" id="RVW79975.1"/>
    </source>
</evidence>
<dbReference type="InterPro" id="IPR052343">
    <property type="entry name" value="Retrotransposon-Effector_Assoc"/>
</dbReference>
<gene>
    <name evidence="3" type="primary">LIN1_243</name>
    <name evidence="3" type="ORF">CK203_047477</name>
</gene>
<dbReference type="Pfam" id="PF03372">
    <property type="entry name" value="Exo_endo_phos"/>
    <property type="match status" value="1"/>
</dbReference>
<dbReference type="PANTHER" id="PTHR46890">
    <property type="entry name" value="NON-LTR RETROLELEMENT REVERSE TRANSCRIPTASE-LIKE PROTEIN-RELATED"/>
    <property type="match status" value="1"/>
</dbReference>